<proteinExistence type="predicted"/>
<dbReference type="GO" id="GO:0035253">
    <property type="term" value="C:ciliary rootlet"/>
    <property type="evidence" value="ECO:0007669"/>
    <property type="project" value="TreeGrafter"/>
</dbReference>
<dbReference type="KEGG" id="ehx:EMIHUDRAFT_226882"/>
<protein>
    <submittedName>
        <fullName evidence="2">Uncharacterized protein</fullName>
    </submittedName>
</protein>
<dbReference type="HOGENOM" id="CLU_1542919_0_0_1"/>
<reference evidence="2" key="2">
    <citation type="submission" date="2024-10" db="UniProtKB">
        <authorList>
            <consortium name="EnsemblProtists"/>
        </authorList>
    </citation>
    <scope>IDENTIFICATION</scope>
</reference>
<dbReference type="GO" id="GO:0036064">
    <property type="term" value="C:ciliary basal body"/>
    <property type="evidence" value="ECO:0007669"/>
    <property type="project" value="TreeGrafter"/>
</dbReference>
<dbReference type="GO" id="GO:0036158">
    <property type="term" value="P:outer dynein arm assembly"/>
    <property type="evidence" value="ECO:0007669"/>
    <property type="project" value="InterPro"/>
</dbReference>
<dbReference type="GO" id="GO:0097542">
    <property type="term" value="C:ciliary tip"/>
    <property type="evidence" value="ECO:0007669"/>
    <property type="project" value="TreeGrafter"/>
</dbReference>
<dbReference type="RefSeq" id="XP_005788464.1">
    <property type="nucleotide sequence ID" value="XM_005788407.1"/>
</dbReference>
<organism evidence="2 3">
    <name type="scientific">Emiliania huxleyi (strain CCMP1516)</name>
    <dbReference type="NCBI Taxonomy" id="280463"/>
    <lineage>
        <taxon>Eukaryota</taxon>
        <taxon>Haptista</taxon>
        <taxon>Haptophyta</taxon>
        <taxon>Prymnesiophyceae</taxon>
        <taxon>Isochrysidales</taxon>
        <taxon>Noelaerhabdaceae</taxon>
        <taxon>Emiliania</taxon>
    </lineage>
</organism>
<dbReference type="GeneID" id="17281306"/>
<feature type="compositionally biased region" description="Basic residues" evidence="1">
    <location>
        <begin position="187"/>
        <end position="198"/>
    </location>
</feature>
<evidence type="ECO:0000256" key="1">
    <source>
        <dbReference type="SAM" id="MobiDB-lite"/>
    </source>
</evidence>
<evidence type="ECO:0000313" key="2">
    <source>
        <dbReference type="EnsemblProtists" id="EOD36035"/>
    </source>
</evidence>
<dbReference type="Proteomes" id="UP000013827">
    <property type="component" value="Unassembled WGS sequence"/>
</dbReference>
<name>A0A0D3KJV0_EMIH1</name>
<feature type="region of interest" description="Disordered" evidence="1">
    <location>
        <begin position="1"/>
        <end position="54"/>
    </location>
</feature>
<dbReference type="PANTHER" id="PTHR46518:SF1">
    <property type="entry name" value="OUTER DYNEIN ARM-DOCKING COMPLEX SUBUNIT 3"/>
    <property type="match status" value="1"/>
</dbReference>
<dbReference type="GO" id="GO:0003341">
    <property type="term" value="P:cilium movement"/>
    <property type="evidence" value="ECO:0007669"/>
    <property type="project" value="InterPro"/>
</dbReference>
<feature type="compositionally biased region" description="Basic and acidic residues" evidence="1">
    <location>
        <begin position="8"/>
        <end position="24"/>
    </location>
</feature>
<reference evidence="3" key="1">
    <citation type="journal article" date="2013" name="Nature">
        <title>Pan genome of the phytoplankton Emiliania underpins its global distribution.</title>
        <authorList>
            <person name="Read B.A."/>
            <person name="Kegel J."/>
            <person name="Klute M.J."/>
            <person name="Kuo A."/>
            <person name="Lefebvre S.C."/>
            <person name="Maumus F."/>
            <person name="Mayer C."/>
            <person name="Miller J."/>
            <person name="Monier A."/>
            <person name="Salamov A."/>
            <person name="Young J."/>
            <person name="Aguilar M."/>
            <person name="Claverie J.M."/>
            <person name="Frickenhaus S."/>
            <person name="Gonzalez K."/>
            <person name="Herman E.K."/>
            <person name="Lin Y.C."/>
            <person name="Napier J."/>
            <person name="Ogata H."/>
            <person name="Sarno A.F."/>
            <person name="Shmutz J."/>
            <person name="Schroeder D."/>
            <person name="de Vargas C."/>
            <person name="Verret F."/>
            <person name="von Dassow P."/>
            <person name="Valentin K."/>
            <person name="Van de Peer Y."/>
            <person name="Wheeler G."/>
            <person name="Dacks J.B."/>
            <person name="Delwiche C.F."/>
            <person name="Dyhrman S.T."/>
            <person name="Glockner G."/>
            <person name="John U."/>
            <person name="Richards T."/>
            <person name="Worden A.Z."/>
            <person name="Zhang X."/>
            <person name="Grigoriev I.V."/>
            <person name="Allen A.E."/>
            <person name="Bidle K."/>
            <person name="Borodovsky M."/>
            <person name="Bowler C."/>
            <person name="Brownlee C."/>
            <person name="Cock J.M."/>
            <person name="Elias M."/>
            <person name="Gladyshev V.N."/>
            <person name="Groth M."/>
            <person name="Guda C."/>
            <person name="Hadaegh A."/>
            <person name="Iglesias-Rodriguez M.D."/>
            <person name="Jenkins J."/>
            <person name="Jones B.M."/>
            <person name="Lawson T."/>
            <person name="Leese F."/>
            <person name="Lindquist E."/>
            <person name="Lobanov A."/>
            <person name="Lomsadze A."/>
            <person name="Malik S.B."/>
            <person name="Marsh M.E."/>
            <person name="Mackinder L."/>
            <person name="Mock T."/>
            <person name="Mueller-Roeber B."/>
            <person name="Pagarete A."/>
            <person name="Parker M."/>
            <person name="Probert I."/>
            <person name="Quesneville H."/>
            <person name="Raines C."/>
            <person name="Rensing S.A."/>
            <person name="Riano-Pachon D.M."/>
            <person name="Richier S."/>
            <person name="Rokitta S."/>
            <person name="Shiraiwa Y."/>
            <person name="Soanes D.M."/>
            <person name="van der Giezen M."/>
            <person name="Wahlund T.M."/>
            <person name="Williams B."/>
            <person name="Wilson W."/>
            <person name="Wolfe G."/>
            <person name="Wurch L.L."/>
        </authorList>
    </citation>
    <scope>NUCLEOTIDE SEQUENCE</scope>
</reference>
<dbReference type="AlphaFoldDB" id="A0A0D3KJV0"/>
<sequence length="198" mass="22593">MTAEAQADIDKLTAKKREAHERMQRLKYSAEAGEEPPQVASPEPAGRTHERHRHRHERLAKVLVAIKAGVEHLADRLDGVDIEEARLALTEDNMVEVLHQCEKKLRRVIDAIREEEEAMVREMGQSTLKARPDMPSEPMAANNCRIGDVDGEDVDSEEEYEEDLEEEVFDRDALKEQSRGMLDMASKKRTKKRRANGN</sequence>
<dbReference type="InterPro" id="IPR033192">
    <property type="entry name" value="ODAD3"/>
</dbReference>
<keyword evidence="3" id="KW-1185">Reference proteome</keyword>
<dbReference type="STRING" id="2903.R1FAQ0"/>
<evidence type="ECO:0000313" key="3">
    <source>
        <dbReference type="Proteomes" id="UP000013827"/>
    </source>
</evidence>
<dbReference type="PANTHER" id="PTHR46518">
    <property type="entry name" value="COILED-COIL DOMAIN-CONTAINING PROTEIN 151"/>
    <property type="match status" value="1"/>
</dbReference>
<dbReference type="EnsemblProtists" id="EOD36035">
    <property type="protein sequence ID" value="EOD36035"/>
    <property type="gene ID" value="EMIHUDRAFT_226882"/>
</dbReference>
<feature type="compositionally biased region" description="Acidic residues" evidence="1">
    <location>
        <begin position="149"/>
        <end position="169"/>
    </location>
</feature>
<accession>A0A0D3KJV0</accession>
<dbReference type="PaxDb" id="2903-EOD36035"/>
<feature type="region of interest" description="Disordered" evidence="1">
    <location>
        <begin position="126"/>
        <end position="198"/>
    </location>
</feature>